<dbReference type="InterPro" id="IPR010893">
    <property type="entry name" value="NiFe-hyd_mat_HyaE"/>
</dbReference>
<accession>A0A5P1RD60</accession>
<keyword evidence="4" id="KW-1185">Reference proteome</keyword>
<dbReference type="OrthoDB" id="6560050at2"/>
<evidence type="ECO:0000256" key="2">
    <source>
        <dbReference type="PIRNR" id="PIRNR038934"/>
    </source>
</evidence>
<comment type="similarity">
    <text evidence="1 2">Belongs to the HupG/HyaE family.</text>
</comment>
<evidence type="ECO:0000256" key="1">
    <source>
        <dbReference type="ARBA" id="ARBA00009004"/>
    </source>
</evidence>
<dbReference type="KEGG" id="ncu:F0U83_10970"/>
<reference evidence="3 4" key="1">
    <citation type="journal article" date="2019" name="Biochem. Eng. J.">
        <title>Metabolic engineering of the marine bacteria Neptunomonas concharum for the production of acetoin and meso-2,3-butanediol from acetate.</title>
        <authorList>
            <person name="Li W."/>
            <person name="Pu N."/>
            <person name="Liu C.-X."/>
            <person name="Yuan Q.-P."/>
            <person name="Li Z.-J."/>
        </authorList>
    </citation>
    <scope>NUCLEOTIDE SEQUENCE [LARGE SCALE GENOMIC DNA]</scope>
    <source>
        <strain evidence="3 4">JCM17730</strain>
    </source>
</reference>
<dbReference type="RefSeq" id="WP_138987500.1">
    <property type="nucleotide sequence ID" value="NZ_CP043869.1"/>
</dbReference>
<dbReference type="EMBL" id="CP043869">
    <property type="protein sequence ID" value="QEQ97191.1"/>
    <property type="molecule type" value="Genomic_DNA"/>
</dbReference>
<evidence type="ECO:0000313" key="3">
    <source>
        <dbReference type="EMBL" id="QEQ97191.1"/>
    </source>
</evidence>
<dbReference type="PIRSF" id="PIRSF038934">
    <property type="entry name" value="HyaE_HupG"/>
    <property type="match status" value="1"/>
</dbReference>
<dbReference type="InterPro" id="IPR036249">
    <property type="entry name" value="Thioredoxin-like_sf"/>
</dbReference>
<dbReference type="SUPFAM" id="SSF52833">
    <property type="entry name" value="Thioredoxin-like"/>
    <property type="match status" value="1"/>
</dbReference>
<dbReference type="Pfam" id="PF07449">
    <property type="entry name" value="HyaE"/>
    <property type="match status" value="1"/>
</dbReference>
<dbReference type="Proteomes" id="UP000324760">
    <property type="component" value="Chromosome"/>
</dbReference>
<dbReference type="AlphaFoldDB" id="A0A5P1RD60"/>
<dbReference type="CDD" id="cd02965">
    <property type="entry name" value="HyaE"/>
    <property type="match status" value="1"/>
</dbReference>
<dbReference type="Gene3D" id="3.40.30.10">
    <property type="entry name" value="Glutaredoxin"/>
    <property type="match status" value="1"/>
</dbReference>
<gene>
    <name evidence="3" type="ORF">F0U83_10970</name>
</gene>
<proteinExistence type="inferred from homology"/>
<sequence>MKHAPLISRLIDELAYPLLDTASFEPFIKKHPYSILFFTEDATRFPESLDVAVILPEIVKQFPQLTPAVIDRGSEKELQGRYNFSVWPALVFLKEGRYLSTLTKIQNWDDYCTDIPRILSLEARRDPGIGIPVVASSSSAVCGH</sequence>
<name>A0A5P1RD60_9GAMM</name>
<evidence type="ECO:0000313" key="4">
    <source>
        <dbReference type="Proteomes" id="UP000324760"/>
    </source>
</evidence>
<organism evidence="3 4">
    <name type="scientific">Neptunomonas concharum</name>
    <dbReference type="NCBI Taxonomy" id="1031538"/>
    <lineage>
        <taxon>Bacteria</taxon>
        <taxon>Pseudomonadati</taxon>
        <taxon>Pseudomonadota</taxon>
        <taxon>Gammaproteobacteria</taxon>
        <taxon>Oceanospirillales</taxon>
        <taxon>Oceanospirillaceae</taxon>
        <taxon>Neptunomonas</taxon>
    </lineage>
</organism>
<protein>
    <recommendedName>
        <fullName evidence="2">Hydrogenase expression/formation protein</fullName>
    </recommendedName>
</protein>